<evidence type="ECO:0000313" key="6">
    <source>
        <dbReference type="EMBL" id="AOV06686.1"/>
    </source>
</evidence>
<keyword evidence="5" id="KW-1003">Cell membrane</keyword>
<dbReference type="GO" id="GO:0065002">
    <property type="term" value="P:intracellular protein transmembrane transport"/>
    <property type="evidence" value="ECO:0007669"/>
    <property type="project" value="TreeGrafter"/>
</dbReference>
<dbReference type="NCBIfam" id="TIGR00945">
    <property type="entry name" value="tatC"/>
    <property type="match status" value="1"/>
</dbReference>
<accession>A0A1D8JDB3</accession>
<evidence type="ECO:0000256" key="5">
    <source>
        <dbReference type="HAMAP-Rule" id="MF_00902"/>
    </source>
</evidence>
<evidence type="ECO:0000256" key="3">
    <source>
        <dbReference type="ARBA" id="ARBA00022989"/>
    </source>
</evidence>
<dbReference type="KEGG" id="surl:BI350_03135"/>
<gene>
    <name evidence="5" type="primary">tatC</name>
    <name evidence="6" type="ORF">BI350_03135</name>
</gene>
<proteinExistence type="inferred from homology"/>
<dbReference type="GO" id="GO:0043953">
    <property type="term" value="P:protein transport by the Tat complex"/>
    <property type="evidence" value="ECO:0007669"/>
    <property type="project" value="UniProtKB-UniRule"/>
</dbReference>
<name>A0A1D8JDB3_9BACL</name>
<comment type="function">
    <text evidence="5">Part of the twin-arginine translocation (Tat) system that transports large folded proteins containing a characteristic twin-arginine motif in their signal peptide across membranes.</text>
</comment>
<evidence type="ECO:0000256" key="1">
    <source>
        <dbReference type="ARBA" id="ARBA00004141"/>
    </source>
</evidence>
<comment type="subunit">
    <text evidence="5">Forms a complex with TatA.</text>
</comment>
<dbReference type="GO" id="GO:0009977">
    <property type="term" value="F:proton motive force dependent protein transmembrane transporter activity"/>
    <property type="evidence" value="ECO:0007669"/>
    <property type="project" value="TreeGrafter"/>
</dbReference>
<dbReference type="Pfam" id="PF00902">
    <property type="entry name" value="TatC"/>
    <property type="match status" value="1"/>
</dbReference>
<dbReference type="RefSeq" id="WP_075526799.1">
    <property type="nucleotide sequence ID" value="NZ_CP017560.1"/>
</dbReference>
<keyword evidence="5" id="KW-0653">Protein transport</keyword>
<keyword evidence="5" id="KW-0811">Translocation</keyword>
<comment type="subcellular location">
    <subcellularLocation>
        <location evidence="5">Cell membrane</location>
        <topology evidence="5">Multi-pass membrane protein</topology>
    </subcellularLocation>
    <subcellularLocation>
        <location evidence="1">Membrane</location>
        <topology evidence="1">Multi-pass membrane protein</topology>
    </subcellularLocation>
</comment>
<sequence>MSNEKQLTIIEHIDELRKRLMVIVVFFVIALVGGFFIAKPLIQYLQYTEEAKSLTLNAFNVTDPILIYLKVIVIVSFILISPVLSYQLWSFVSPGLHEKERKVTLSYIPFGFLLFLGGISFSYFILFPYIMKFTMALANELDITQTLGINEYFNFLIQITIPFGLIFQMPILTLFLTRLGILNPTILVKVRKYAFFVLFVIAAIITPPDLFSHLFVTVPLFLLYEISILISRIGYRKYLKAEQQRQIEEINE</sequence>
<keyword evidence="2 5" id="KW-0812">Transmembrane</keyword>
<keyword evidence="4 5" id="KW-0472">Membrane</keyword>
<evidence type="ECO:0000313" key="7">
    <source>
        <dbReference type="Proteomes" id="UP000185746"/>
    </source>
</evidence>
<evidence type="ECO:0000256" key="2">
    <source>
        <dbReference type="ARBA" id="ARBA00022692"/>
    </source>
</evidence>
<reference evidence="6 7" key="1">
    <citation type="submission" date="2016-09" db="EMBL/GenBank/DDBJ databases">
        <title>Complete genome sequence of the Lysinibacillus sphaericus LMG 22257, a specie of Bacillus with ureolytic activity that can effectively biodeposit calcium carbonate.</title>
        <authorList>
            <person name="Yan W."/>
        </authorList>
    </citation>
    <scope>NUCLEOTIDE SEQUENCE [LARGE SCALE GENOMIC DNA]</scope>
    <source>
        <strain evidence="6 7">LMG 22257</strain>
    </source>
</reference>
<keyword evidence="7" id="KW-1185">Reference proteome</keyword>
<dbReference type="InterPro" id="IPR002033">
    <property type="entry name" value="TatC"/>
</dbReference>
<dbReference type="EMBL" id="CP017560">
    <property type="protein sequence ID" value="AOV06686.1"/>
    <property type="molecule type" value="Genomic_DNA"/>
</dbReference>
<evidence type="ECO:0000256" key="4">
    <source>
        <dbReference type="ARBA" id="ARBA00023136"/>
    </source>
</evidence>
<dbReference type="PANTHER" id="PTHR30371">
    <property type="entry name" value="SEC-INDEPENDENT PROTEIN TRANSLOCASE PROTEIN TATC"/>
    <property type="match status" value="1"/>
</dbReference>
<dbReference type="AlphaFoldDB" id="A0A1D8JDB3"/>
<keyword evidence="3 5" id="KW-1133">Transmembrane helix</keyword>
<dbReference type="HAMAP" id="MF_00902">
    <property type="entry name" value="TatC"/>
    <property type="match status" value="1"/>
</dbReference>
<dbReference type="PROSITE" id="PS01218">
    <property type="entry name" value="TATC"/>
    <property type="match status" value="1"/>
</dbReference>
<dbReference type="PRINTS" id="PR01840">
    <property type="entry name" value="TATCFAMILY"/>
</dbReference>
<dbReference type="GO" id="GO:0033281">
    <property type="term" value="C:TAT protein transport complex"/>
    <property type="evidence" value="ECO:0007669"/>
    <property type="project" value="UniProtKB-UniRule"/>
</dbReference>
<keyword evidence="5" id="KW-0813">Transport</keyword>
<comment type="similarity">
    <text evidence="5">Belongs to the TatC family.</text>
</comment>
<dbReference type="PANTHER" id="PTHR30371:SF0">
    <property type="entry name" value="SEC-INDEPENDENT PROTEIN TRANSLOCASE PROTEIN TATC, CHLOROPLASTIC-RELATED"/>
    <property type="match status" value="1"/>
</dbReference>
<dbReference type="Proteomes" id="UP000185746">
    <property type="component" value="Chromosome"/>
</dbReference>
<protein>
    <recommendedName>
        <fullName evidence="5">Sec-independent protein translocase protein TatC</fullName>
    </recommendedName>
</protein>
<organism evidence="6 7">
    <name type="scientific">Sporosarcina ureilytica</name>
    <dbReference type="NCBI Taxonomy" id="298596"/>
    <lineage>
        <taxon>Bacteria</taxon>
        <taxon>Bacillati</taxon>
        <taxon>Bacillota</taxon>
        <taxon>Bacilli</taxon>
        <taxon>Bacillales</taxon>
        <taxon>Caryophanaceae</taxon>
        <taxon>Sporosarcina</taxon>
    </lineage>
</organism>
<dbReference type="InterPro" id="IPR019820">
    <property type="entry name" value="Sec-indep_translocase_CS"/>
</dbReference>